<keyword evidence="6 8" id="KW-1133">Transmembrane helix</keyword>
<dbReference type="AlphaFoldDB" id="A0A0J9BHS8"/>
<evidence type="ECO:0000256" key="2">
    <source>
        <dbReference type="ARBA" id="ARBA00022448"/>
    </source>
</evidence>
<keyword evidence="3" id="KW-1003">Cell membrane</keyword>
<feature type="transmembrane region" description="Helical" evidence="8">
    <location>
        <begin position="321"/>
        <end position="342"/>
    </location>
</feature>
<comment type="caution">
    <text evidence="10">The sequence shown here is derived from an EMBL/GenBank/DDBJ whole genome shotgun (WGS) entry which is preliminary data.</text>
</comment>
<feature type="transmembrane region" description="Helical" evidence="8">
    <location>
        <begin position="272"/>
        <end position="289"/>
    </location>
</feature>
<dbReference type="PATRIC" id="fig|742734.4.peg.5638"/>
<feature type="transmembrane region" description="Helical" evidence="8">
    <location>
        <begin position="450"/>
        <end position="471"/>
    </location>
</feature>
<evidence type="ECO:0000256" key="8">
    <source>
        <dbReference type="RuleBase" id="RU363032"/>
    </source>
</evidence>
<dbReference type="Pfam" id="PF00528">
    <property type="entry name" value="BPD_transp_1"/>
    <property type="match status" value="1"/>
</dbReference>
<feature type="transmembrane region" description="Helical" evidence="8">
    <location>
        <begin position="389"/>
        <end position="410"/>
    </location>
</feature>
<comment type="similarity">
    <text evidence="8">Belongs to the binding-protein-dependent transport system permease family.</text>
</comment>
<evidence type="ECO:0000256" key="5">
    <source>
        <dbReference type="ARBA" id="ARBA00022692"/>
    </source>
</evidence>
<feature type="domain" description="ABC transmembrane type-1" evidence="9">
    <location>
        <begin position="82"/>
        <end position="290"/>
    </location>
</feature>
<accession>A0A0J9BHS8</accession>
<evidence type="ECO:0000313" key="11">
    <source>
        <dbReference type="Proteomes" id="UP000037392"/>
    </source>
</evidence>
<evidence type="ECO:0000256" key="7">
    <source>
        <dbReference type="ARBA" id="ARBA00023136"/>
    </source>
</evidence>
<evidence type="ECO:0000313" key="10">
    <source>
        <dbReference type="EMBL" id="KMW12548.1"/>
    </source>
</evidence>
<dbReference type="InterPro" id="IPR000515">
    <property type="entry name" value="MetI-like"/>
</dbReference>
<organism evidence="10 11">
    <name type="scientific">[Clostridium] citroniae WAL-19142</name>
    <dbReference type="NCBI Taxonomy" id="742734"/>
    <lineage>
        <taxon>Bacteria</taxon>
        <taxon>Bacillati</taxon>
        <taxon>Bacillota</taxon>
        <taxon>Clostridia</taxon>
        <taxon>Lachnospirales</taxon>
        <taxon>Lachnospiraceae</taxon>
        <taxon>Enterocloster</taxon>
    </lineage>
</organism>
<reference evidence="10 11" key="1">
    <citation type="submission" date="2011-04" db="EMBL/GenBank/DDBJ databases">
        <title>The Genome Sequence of Clostridium citroniae WAL-19142.</title>
        <authorList>
            <consortium name="The Broad Institute Genome Sequencing Platform"/>
            <person name="Earl A."/>
            <person name="Ward D."/>
            <person name="Feldgarden M."/>
            <person name="Gevers D."/>
            <person name="Warren Y.A."/>
            <person name="Tyrrell K.L."/>
            <person name="Citron D.M."/>
            <person name="Goldstein E.J."/>
            <person name="Daigneault M."/>
            <person name="Allen-Vercoe E."/>
            <person name="Young S.K."/>
            <person name="Zeng Q."/>
            <person name="Gargeya S."/>
            <person name="Fitzgerald M."/>
            <person name="Haas B."/>
            <person name="Abouelleil A."/>
            <person name="Alvarado L."/>
            <person name="Arachchi H.M."/>
            <person name="Berlin A."/>
            <person name="Brown A."/>
            <person name="Chapman S.B."/>
            <person name="Chen Z."/>
            <person name="Dunbar C."/>
            <person name="Freedman E."/>
            <person name="Gearin G."/>
            <person name="Gellesch M."/>
            <person name="Goldberg J."/>
            <person name="Griggs A."/>
            <person name="Gujja S."/>
            <person name="Heilman E.R."/>
            <person name="Heiman D."/>
            <person name="Howarth C."/>
            <person name="Larson L."/>
            <person name="Lui A."/>
            <person name="MacDonald P.J."/>
            <person name="Mehta T."/>
            <person name="Montmayeur A."/>
            <person name="Murphy C."/>
            <person name="Neiman D."/>
            <person name="Pearson M."/>
            <person name="Priest M."/>
            <person name="Roberts A."/>
            <person name="Saif S."/>
            <person name="Shea T."/>
            <person name="Shenoy N."/>
            <person name="Sisk P."/>
            <person name="Stolte C."/>
            <person name="Sykes S."/>
            <person name="White J."/>
            <person name="Yandava C."/>
            <person name="Wortman J."/>
            <person name="Nusbaum C."/>
            <person name="Birren B."/>
        </authorList>
    </citation>
    <scope>NUCLEOTIDE SEQUENCE [LARGE SCALE GENOMIC DNA]</scope>
    <source>
        <strain evidence="10 11">WAL-19142</strain>
    </source>
</reference>
<dbReference type="RefSeq" id="WP_007860113.1">
    <property type="nucleotide sequence ID" value="NZ_KQ235886.1"/>
</dbReference>
<evidence type="ECO:0000256" key="6">
    <source>
        <dbReference type="ARBA" id="ARBA00022989"/>
    </source>
</evidence>
<dbReference type="PANTHER" id="PTHR43357">
    <property type="entry name" value="INNER MEMBRANE ABC TRANSPORTER PERMEASE PROTEIN YDCV"/>
    <property type="match status" value="1"/>
</dbReference>
<dbReference type="InterPro" id="IPR035906">
    <property type="entry name" value="MetI-like_sf"/>
</dbReference>
<comment type="subcellular location">
    <subcellularLocation>
        <location evidence="1">Cell inner membrane</location>
        <topology evidence="1">Multi-pass membrane protein</topology>
    </subcellularLocation>
    <subcellularLocation>
        <location evidence="8">Cell membrane</location>
        <topology evidence="8">Multi-pass membrane protein</topology>
    </subcellularLocation>
</comment>
<feature type="transmembrane region" description="Helical" evidence="8">
    <location>
        <begin position="164"/>
        <end position="192"/>
    </location>
</feature>
<dbReference type="SUPFAM" id="SSF161098">
    <property type="entry name" value="MetI-like"/>
    <property type="match status" value="2"/>
</dbReference>
<keyword evidence="5 8" id="KW-0812">Transmembrane</keyword>
<feature type="transmembrane region" description="Helical" evidence="8">
    <location>
        <begin position="20"/>
        <end position="39"/>
    </location>
</feature>
<feature type="transmembrane region" description="Helical" evidence="8">
    <location>
        <begin position="82"/>
        <end position="108"/>
    </location>
</feature>
<dbReference type="GO" id="GO:0055085">
    <property type="term" value="P:transmembrane transport"/>
    <property type="evidence" value="ECO:0007669"/>
    <property type="project" value="InterPro"/>
</dbReference>
<dbReference type="Proteomes" id="UP000037392">
    <property type="component" value="Unassembled WGS sequence"/>
</dbReference>
<dbReference type="PROSITE" id="PS50928">
    <property type="entry name" value="ABC_TM1"/>
    <property type="match status" value="2"/>
</dbReference>
<evidence type="ECO:0000259" key="9">
    <source>
        <dbReference type="PROSITE" id="PS50928"/>
    </source>
</evidence>
<feature type="transmembrane region" description="Helical" evidence="8">
    <location>
        <begin position="533"/>
        <end position="553"/>
    </location>
</feature>
<dbReference type="CDD" id="cd06261">
    <property type="entry name" value="TM_PBP2"/>
    <property type="match status" value="2"/>
</dbReference>
<dbReference type="GeneID" id="93165869"/>
<evidence type="ECO:0000256" key="1">
    <source>
        <dbReference type="ARBA" id="ARBA00004429"/>
    </source>
</evidence>
<name>A0A0J9BHS8_9FIRM</name>
<dbReference type="OrthoDB" id="57323at2"/>
<sequence length="593" mass="65526">MKVKARKVGNFLRRPHNIILLVLLICLVYLVIVPLIYIFKDTLVVHTSEVNRVHEAAGSYTLYHWNKTFASGEVYSTFVIPLVNSLMCAVFSCLIAIAVGGMFAWLVIRTDMYCKKLCSTLFMFLYIMPGWTLAIAWTNFFKNSLIGGTTGIFEAVTGLATPNWFAYGFFPIVLVTGLHYAPYAYILIGGILKNMDSNLEEAAQILKTSRFRIFAMVTLPLVKPAVLSTILLVFASGLSVFSTAQFLGLPVNFYTLATKMYSYLNGTNPGRGYVYAVVMLVLSFSILYLNQRMLGTRKSYTTVSGKSSNVSLTRLRKGRRVVSTVVVVFVVAVTLLPFVSFATESLTQVKGDYSLSNFTLRYWIAEDAGIGFSGIFRNPTFWKALKNTLLLALCCSLGAGTVGCLAGYGIARKWGTKLSATVNSLTFLPYLIPSIALSAIYLSMFSTRRGFIPALYGTYAMLVLIGVVKYLPMASRSGLNSMFQISATLEESAMIMGIPWYKRMCRILIPIQKTSIMSGYLLPFISCTREMELFVLLYTPGSVLLTTLLFMYNQKGYEQFANAITLLIVIIVISLNAIINKLTGASIDSGIGG</sequence>
<feature type="transmembrane region" description="Helical" evidence="8">
    <location>
        <begin position="120"/>
        <end position="140"/>
    </location>
</feature>
<gene>
    <name evidence="10" type="ORF">HMPREF9470_05273</name>
</gene>
<feature type="transmembrane region" description="Helical" evidence="8">
    <location>
        <begin position="213"/>
        <end position="241"/>
    </location>
</feature>
<keyword evidence="4" id="KW-0997">Cell inner membrane</keyword>
<dbReference type="GO" id="GO:0005886">
    <property type="term" value="C:plasma membrane"/>
    <property type="evidence" value="ECO:0007669"/>
    <property type="project" value="UniProtKB-SubCell"/>
</dbReference>
<keyword evidence="7 8" id="KW-0472">Membrane</keyword>
<proteinExistence type="inferred from homology"/>
<protein>
    <recommendedName>
        <fullName evidence="9">ABC transmembrane type-1 domain-containing protein</fullName>
    </recommendedName>
</protein>
<feature type="transmembrane region" description="Helical" evidence="8">
    <location>
        <begin position="422"/>
        <end position="444"/>
    </location>
</feature>
<dbReference type="PANTHER" id="PTHR43357:SF4">
    <property type="entry name" value="INNER MEMBRANE ABC TRANSPORTER PERMEASE PROTEIN YDCV"/>
    <property type="match status" value="1"/>
</dbReference>
<feature type="domain" description="ABC transmembrane type-1" evidence="9">
    <location>
        <begin position="385"/>
        <end position="579"/>
    </location>
</feature>
<evidence type="ECO:0000256" key="4">
    <source>
        <dbReference type="ARBA" id="ARBA00022519"/>
    </source>
</evidence>
<feature type="transmembrane region" description="Helical" evidence="8">
    <location>
        <begin position="559"/>
        <end position="579"/>
    </location>
</feature>
<dbReference type="EMBL" id="ADLK01000049">
    <property type="protein sequence ID" value="KMW12548.1"/>
    <property type="molecule type" value="Genomic_DNA"/>
</dbReference>
<dbReference type="Gene3D" id="1.10.3720.10">
    <property type="entry name" value="MetI-like"/>
    <property type="match status" value="2"/>
</dbReference>
<keyword evidence="2 8" id="KW-0813">Transport</keyword>
<evidence type="ECO:0000256" key="3">
    <source>
        <dbReference type="ARBA" id="ARBA00022475"/>
    </source>
</evidence>